<protein>
    <submittedName>
        <fullName evidence="1">Uncharacterized protein</fullName>
    </submittedName>
</protein>
<evidence type="ECO:0000313" key="1">
    <source>
        <dbReference type="EMBL" id="KAJ8069557.1"/>
    </source>
</evidence>
<keyword evidence="2" id="KW-1185">Reference proteome</keyword>
<proteinExistence type="predicted"/>
<name>A0A9X0DPW3_9HELO</name>
<reference evidence="1" key="1">
    <citation type="submission" date="2022-11" db="EMBL/GenBank/DDBJ databases">
        <title>Genome Resource of Sclerotinia nivalis Strain SnTB1, a Plant Pathogen Isolated from American Ginseng.</title>
        <authorList>
            <person name="Fan S."/>
        </authorList>
    </citation>
    <scope>NUCLEOTIDE SEQUENCE</scope>
    <source>
        <strain evidence="1">SnTB1</strain>
    </source>
</reference>
<comment type="caution">
    <text evidence="1">The sequence shown here is derived from an EMBL/GenBank/DDBJ whole genome shotgun (WGS) entry which is preliminary data.</text>
</comment>
<gene>
    <name evidence="1" type="ORF">OCU04_003207</name>
</gene>
<dbReference type="Proteomes" id="UP001152300">
    <property type="component" value="Unassembled WGS sequence"/>
</dbReference>
<dbReference type="AlphaFoldDB" id="A0A9X0DPW3"/>
<evidence type="ECO:0000313" key="2">
    <source>
        <dbReference type="Proteomes" id="UP001152300"/>
    </source>
</evidence>
<dbReference type="PANTHER" id="PTHR33481">
    <property type="entry name" value="REVERSE TRANSCRIPTASE"/>
    <property type="match status" value="1"/>
</dbReference>
<organism evidence="1 2">
    <name type="scientific">Sclerotinia nivalis</name>
    <dbReference type="NCBI Taxonomy" id="352851"/>
    <lineage>
        <taxon>Eukaryota</taxon>
        <taxon>Fungi</taxon>
        <taxon>Dikarya</taxon>
        <taxon>Ascomycota</taxon>
        <taxon>Pezizomycotina</taxon>
        <taxon>Leotiomycetes</taxon>
        <taxon>Helotiales</taxon>
        <taxon>Sclerotiniaceae</taxon>
        <taxon>Sclerotinia</taxon>
    </lineage>
</organism>
<dbReference type="EMBL" id="JAPEIS010000002">
    <property type="protein sequence ID" value="KAJ8069557.1"/>
    <property type="molecule type" value="Genomic_DNA"/>
</dbReference>
<dbReference type="OrthoDB" id="3558767at2759"/>
<sequence length="152" mass="17399">MDLIKEEIKIFNSGLVLMGTPYWFINTFKRVNQQEGAIVIVFAIQKEAKIAIRKRLYIVGISIRVERFYPSTPSSQYNKYQGFGYNESFCKKPPACSLCSNNHTTADHFCLICQAKGKPCQHLVIKYANCKGEHKANSKAYKIYQATIKKSF</sequence>
<accession>A0A9X0DPW3</accession>
<dbReference type="PANTHER" id="PTHR33481:SF1">
    <property type="entry name" value="ENDONUCLEASE_EXONUCLEASE_PHOSPHATASE DOMAIN-CONTAINING PROTEIN-RELATED"/>
    <property type="match status" value="1"/>
</dbReference>